<protein>
    <submittedName>
        <fullName evidence="2">Thiazole biosynthesis protein ThiJ</fullName>
    </submittedName>
</protein>
<organism evidence="2 3">
    <name type="scientific">Saccharospirillum salsuginis</name>
    <dbReference type="NCBI Taxonomy" id="418750"/>
    <lineage>
        <taxon>Bacteria</taxon>
        <taxon>Pseudomonadati</taxon>
        <taxon>Pseudomonadota</taxon>
        <taxon>Gammaproteobacteria</taxon>
        <taxon>Oceanospirillales</taxon>
        <taxon>Saccharospirillaceae</taxon>
        <taxon>Saccharospirillum</taxon>
    </lineage>
</organism>
<dbReference type="GO" id="GO:0005737">
    <property type="term" value="C:cytoplasm"/>
    <property type="evidence" value="ECO:0007669"/>
    <property type="project" value="TreeGrafter"/>
</dbReference>
<dbReference type="InterPro" id="IPR002818">
    <property type="entry name" value="DJ-1/PfpI"/>
</dbReference>
<dbReference type="PANTHER" id="PTHR48094:SF12">
    <property type="entry name" value="PARKINSON DISEASE PROTEIN 7 HOMOLOG"/>
    <property type="match status" value="1"/>
</dbReference>
<accession>A0A918N5D2</accession>
<dbReference type="NCBIfam" id="TIGR01383">
    <property type="entry name" value="not_thiJ"/>
    <property type="match status" value="1"/>
</dbReference>
<sequence>MKRVLVPLADGCEDLEAITITDLLVRAGAEVVRAGLKPGEVTAGRGARMLPDTVLECVKNDTFDMIALPGGRPGADHLAESAVLRDMVKNQFEAGRWVAAICAAPRALAAAGVLENRTVTCFPSALDGLAPASTTVTENPMEVDGHLITAKGPGVAMDFTLLLIETLWNKAHRKEVEGPLQRPGIGGR</sequence>
<dbReference type="RefSeq" id="WP_189606904.1">
    <property type="nucleotide sequence ID" value="NZ_BMXR01000001.1"/>
</dbReference>
<dbReference type="GO" id="GO:1903189">
    <property type="term" value="P:glyoxal metabolic process"/>
    <property type="evidence" value="ECO:0007669"/>
    <property type="project" value="TreeGrafter"/>
</dbReference>
<dbReference type="Proteomes" id="UP000626148">
    <property type="component" value="Unassembled WGS sequence"/>
</dbReference>
<reference evidence="2" key="1">
    <citation type="journal article" date="2014" name="Int. J. Syst. Evol. Microbiol.">
        <title>Complete genome sequence of Corynebacterium casei LMG S-19264T (=DSM 44701T), isolated from a smear-ripened cheese.</title>
        <authorList>
            <consortium name="US DOE Joint Genome Institute (JGI-PGF)"/>
            <person name="Walter F."/>
            <person name="Albersmeier A."/>
            <person name="Kalinowski J."/>
            <person name="Ruckert C."/>
        </authorList>
    </citation>
    <scope>NUCLEOTIDE SEQUENCE</scope>
    <source>
        <strain evidence="2">KCTC 22169</strain>
    </source>
</reference>
<dbReference type="SUPFAM" id="SSF52317">
    <property type="entry name" value="Class I glutamine amidotransferase-like"/>
    <property type="match status" value="1"/>
</dbReference>
<keyword evidence="3" id="KW-1185">Reference proteome</keyword>
<proteinExistence type="predicted"/>
<evidence type="ECO:0000259" key="1">
    <source>
        <dbReference type="Pfam" id="PF01965"/>
    </source>
</evidence>
<dbReference type="AlphaFoldDB" id="A0A918N5D2"/>
<evidence type="ECO:0000313" key="2">
    <source>
        <dbReference type="EMBL" id="GGX41196.1"/>
    </source>
</evidence>
<dbReference type="PANTHER" id="PTHR48094">
    <property type="entry name" value="PROTEIN/NUCLEIC ACID DEGLYCASE DJ-1-RELATED"/>
    <property type="match status" value="1"/>
</dbReference>
<dbReference type="Gene3D" id="3.40.50.880">
    <property type="match status" value="1"/>
</dbReference>
<dbReference type="InterPro" id="IPR050325">
    <property type="entry name" value="Prot/Nucl_acid_deglycase"/>
</dbReference>
<dbReference type="EMBL" id="BMXR01000001">
    <property type="protein sequence ID" value="GGX41196.1"/>
    <property type="molecule type" value="Genomic_DNA"/>
</dbReference>
<gene>
    <name evidence="2" type="ORF">GCM10007392_05070</name>
</gene>
<dbReference type="InterPro" id="IPR029062">
    <property type="entry name" value="Class_I_gatase-like"/>
</dbReference>
<dbReference type="InterPro" id="IPR006287">
    <property type="entry name" value="DJ-1"/>
</dbReference>
<evidence type="ECO:0000313" key="3">
    <source>
        <dbReference type="Proteomes" id="UP000626148"/>
    </source>
</evidence>
<feature type="domain" description="DJ-1/PfpI" evidence="1">
    <location>
        <begin position="2"/>
        <end position="165"/>
    </location>
</feature>
<name>A0A918N5D2_9GAMM</name>
<dbReference type="Pfam" id="PF01965">
    <property type="entry name" value="DJ-1_PfpI"/>
    <property type="match status" value="1"/>
</dbReference>
<dbReference type="CDD" id="cd03135">
    <property type="entry name" value="GATase1_DJ-1"/>
    <property type="match status" value="1"/>
</dbReference>
<reference evidence="2" key="2">
    <citation type="submission" date="2020-09" db="EMBL/GenBank/DDBJ databases">
        <authorList>
            <person name="Sun Q."/>
            <person name="Kim S."/>
        </authorList>
    </citation>
    <scope>NUCLEOTIDE SEQUENCE</scope>
    <source>
        <strain evidence="2">KCTC 22169</strain>
    </source>
</reference>
<comment type="caution">
    <text evidence="2">The sequence shown here is derived from an EMBL/GenBank/DDBJ whole genome shotgun (WGS) entry which is preliminary data.</text>
</comment>